<dbReference type="CDD" id="cd00198">
    <property type="entry name" value="vWFA"/>
    <property type="match status" value="1"/>
</dbReference>
<keyword evidence="4" id="KW-1185">Reference proteome</keyword>
<gene>
    <name evidence="3" type="ORF">GPJ59_21110</name>
</gene>
<dbReference type="InterPro" id="IPR002035">
    <property type="entry name" value="VWF_A"/>
</dbReference>
<evidence type="ECO:0000259" key="2">
    <source>
        <dbReference type="PROSITE" id="PS50234"/>
    </source>
</evidence>
<name>A0ABS6Z969_9ACTN</name>
<dbReference type="PANTHER" id="PTHR30632:SF0">
    <property type="entry name" value="SULFATE-BINDING PROTEIN"/>
    <property type="match status" value="1"/>
</dbReference>
<evidence type="ECO:0000256" key="1">
    <source>
        <dbReference type="SAM" id="MobiDB-lite"/>
    </source>
</evidence>
<dbReference type="InterPro" id="IPR050682">
    <property type="entry name" value="ModA/WtpA"/>
</dbReference>
<feature type="region of interest" description="Disordered" evidence="1">
    <location>
        <begin position="1"/>
        <end position="31"/>
    </location>
</feature>
<dbReference type="RefSeq" id="WP_219668793.1">
    <property type="nucleotide sequence ID" value="NZ_WTFF01000155.1"/>
</dbReference>
<organism evidence="3 4">
    <name type="scientific">Streptomyces bambusae</name>
    <dbReference type="NCBI Taxonomy" id="1550616"/>
    <lineage>
        <taxon>Bacteria</taxon>
        <taxon>Bacillati</taxon>
        <taxon>Actinomycetota</taxon>
        <taxon>Actinomycetes</taxon>
        <taxon>Kitasatosporales</taxon>
        <taxon>Streptomycetaceae</taxon>
        <taxon>Streptomyces</taxon>
    </lineage>
</organism>
<dbReference type="Pfam" id="PF13519">
    <property type="entry name" value="VWA_2"/>
    <property type="match status" value="1"/>
</dbReference>
<proteinExistence type="predicted"/>
<comment type="caution">
    <text evidence="3">The sequence shown here is derived from an EMBL/GenBank/DDBJ whole genome shotgun (WGS) entry which is preliminary data.</text>
</comment>
<feature type="domain" description="VWFA" evidence="2">
    <location>
        <begin position="387"/>
        <end position="570"/>
    </location>
</feature>
<dbReference type="PANTHER" id="PTHR30632">
    <property type="entry name" value="MOLYBDATE-BINDING PERIPLASMIC PROTEIN"/>
    <property type="match status" value="1"/>
</dbReference>
<dbReference type="EMBL" id="WTFF01000155">
    <property type="protein sequence ID" value="MBW5484312.1"/>
    <property type="molecule type" value="Genomic_DNA"/>
</dbReference>
<dbReference type="Gene3D" id="3.40.50.410">
    <property type="entry name" value="von Willebrand factor, type A domain"/>
    <property type="match status" value="1"/>
</dbReference>
<evidence type="ECO:0000313" key="3">
    <source>
        <dbReference type="EMBL" id="MBW5484312.1"/>
    </source>
</evidence>
<evidence type="ECO:0000313" key="4">
    <source>
        <dbReference type="Proteomes" id="UP000812013"/>
    </source>
</evidence>
<dbReference type="SMART" id="SM00327">
    <property type="entry name" value="VWA"/>
    <property type="match status" value="1"/>
</dbReference>
<dbReference type="SUPFAM" id="SSF53850">
    <property type="entry name" value="Periplasmic binding protein-like II"/>
    <property type="match status" value="1"/>
</dbReference>
<accession>A0ABS6Z969</accession>
<protein>
    <submittedName>
        <fullName evidence="3">Solute-binding protein</fullName>
    </submittedName>
</protein>
<dbReference type="Pfam" id="PF13531">
    <property type="entry name" value="SBP_bac_11"/>
    <property type="match status" value="1"/>
</dbReference>
<dbReference type="SUPFAM" id="SSF53300">
    <property type="entry name" value="vWA-like"/>
    <property type="match status" value="1"/>
</dbReference>
<sequence length="574" mass="60232">MSTHRTTTHGTTTHGATAPAATAHQRTATHGSAALRTARLCRRLAAAAAATAVLLAATAGCTSDGPATGPAGGPKKSAYQEGTLRVLASSELADMEPVLAQAKKATGVSVKFTWSGTLDAVEQVASGKADGAYDAIWLSSNDYLRLRPEAAGKLSSETPVMSSPVAIGFRPATLARLGWKPEEVTWSAVHQAVSQGRLSYGMTDPVRSNSGFAALVSVASGLSGAQAALTDADVKQAGPRLKEFFTGQTLTSGSSGWLATAYSRRHDVDALVNYESVLLSMTRDARSELTVVRPQDGVVTAHYPLTLLTSAPAGARESGRLLTEYLRGAEAQKQITERTFRRPVAPGVAPAAGLGADKRRELPFPGTRSVADGLLASYENELRRPSRTVYVLDTSGSMADEDRIGRLKSALTELTGTGASGTGRRFRDREEVTLLPFGDKVKKVLTHVVEPGNPGPALDAIRGDVESLSPQGGTAVYASLKAAYQHLGQDKGDAFTSIVLMTDGKSGDSAQEFNSFYATLPDAQKRTPVFAVLFGDSDRKELTAITELTGGRLFDATGGTGTLGGAFEEIRGYQ</sequence>
<dbReference type="Proteomes" id="UP000812013">
    <property type="component" value="Unassembled WGS sequence"/>
</dbReference>
<reference evidence="3 4" key="1">
    <citation type="submission" date="2019-12" db="EMBL/GenBank/DDBJ databases">
        <title>Genome sequence of Streptomyces bambusae.</title>
        <authorList>
            <person name="Bansal K."/>
            <person name="Choksket S."/>
            <person name="Korpole S."/>
            <person name="Patil P.B."/>
        </authorList>
    </citation>
    <scope>NUCLEOTIDE SEQUENCE [LARGE SCALE GENOMIC DNA]</scope>
    <source>
        <strain evidence="3 4">SK60</strain>
    </source>
</reference>
<dbReference type="Gene3D" id="3.40.190.10">
    <property type="entry name" value="Periplasmic binding protein-like II"/>
    <property type="match status" value="1"/>
</dbReference>
<dbReference type="PROSITE" id="PS50234">
    <property type="entry name" value="VWFA"/>
    <property type="match status" value="1"/>
</dbReference>
<dbReference type="InterPro" id="IPR036465">
    <property type="entry name" value="vWFA_dom_sf"/>
</dbReference>